<accession>A0A8H6R6W9</accession>
<feature type="domain" description="Xylanolytic transcriptional activator regulatory" evidence="4">
    <location>
        <begin position="56"/>
        <end position="127"/>
    </location>
</feature>
<comment type="caution">
    <text evidence="5">The sequence shown here is derived from an EMBL/GenBank/DDBJ whole genome shotgun (WGS) entry which is preliminary data.</text>
</comment>
<keyword evidence="2" id="KW-0479">Metal-binding</keyword>
<dbReference type="GO" id="GO:0006351">
    <property type="term" value="P:DNA-templated transcription"/>
    <property type="evidence" value="ECO:0007669"/>
    <property type="project" value="InterPro"/>
</dbReference>
<protein>
    <submittedName>
        <fullName evidence="5">Bikaverin cluster transcription factor bik5</fullName>
    </submittedName>
</protein>
<evidence type="ECO:0000313" key="6">
    <source>
        <dbReference type="Proteomes" id="UP000660729"/>
    </source>
</evidence>
<evidence type="ECO:0000259" key="4">
    <source>
        <dbReference type="SMART" id="SM00906"/>
    </source>
</evidence>
<dbReference type="CDD" id="cd12148">
    <property type="entry name" value="fungal_TF_MHR"/>
    <property type="match status" value="1"/>
</dbReference>
<proteinExistence type="predicted"/>
<dbReference type="SMART" id="SM00906">
    <property type="entry name" value="Fungal_trans"/>
    <property type="match status" value="1"/>
</dbReference>
<sequence length="390" mass="44743">MRTYQRPRAAFLADFRRVAEASLIQADILHSKALPTLQALVVYIAALRKLDPGHASWSLLGLVVRLAQALNLDRESPDESFFQSQIRRRLWHHICVLDSFFAYDRGSDYLIGPGILSRPLPTNLNDDDFDEISQASNVRARQGEFTDMNFALYQQEIFLEGHRRNLATTPQASSIESRIATMKTRHKELEQIYMAHCDVNIPFQRLTIRIGRLSADMSLLTTARPFSSSTPNTLLPIDTPWIVEMAMDVLRQTDELYKDTEVVQWVRRLDWTQWHPLVIVLSHLCSARGTPEAENAWDLVDRVMSYAGLHIADTTAGKLWRPLEMLYRKAQNFRLGVRIDISLLVQPQLPENMAISVNQAGLMPFMDQSEDFFATNQWFNLQVVNAEPYI</sequence>
<name>A0A8H6R6W9_9PEZI</name>
<keyword evidence="6" id="KW-1185">Reference proteome</keyword>
<dbReference type="EMBL" id="JABCIY010000344">
    <property type="protein sequence ID" value="KAF7184952.1"/>
    <property type="molecule type" value="Genomic_DNA"/>
</dbReference>
<dbReference type="PANTHER" id="PTHR31001">
    <property type="entry name" value="UNCHARACTERIZED TRANSCRIPTIONAL REGULATORY PROTEIN"/>
    <property type="match status" value="1"/>
</dbReference>
<organism evidence="5 6">
    <name type="scientific">Pseudocercospora fuligena</name>
    <dbReference type="NCBI Taxonomy" id="685502"/>
    <lineage>
        <taxon>Eukaryota</taxon>
        <taxon>Fungi</taxon>
        <taxon>Dikarya</taxon>
        <taxon>Ascomycota</taxon>
        <taxon>Pezizomycotina</taxon>
        <taxon>Dothideomycetes</taxon>
        <taxon>Dothideomycetidae</taxon>
        <taxon>Mycosphaerellales</taxon>
        <taxon>Mycosphaerellaceae</taxon>
        <taxon>Pseudocercospora</taxon>
    </lineage>
</organism>
<dbReference type="PANTHER" id="PTHR31001:SF50">
    <property type="entry name" value="ZN(II)2CYS6 TRANSCRIPTION FACTOR (EUROFUNG)"/>
    <property type="match status" value="1"/>
</dbReference>
<dbReference type="AlphaFoldDB" id="A0A8H6R6W9"/>
<dbReference type="GO" id="GO:0005634">
    <property type="term" value="C:nucleus"/>
    <property type="evidence" value="ECO:0007669"/>
    <property type="project" value="UniProtKB-SubCell"/>
</dbReference>
<reference evidence="5" key="1">
    <citation type="submission" date="2020-04" db="EMBL/GenBank/DDBJ databases">
        <title>Draft genome resource of the tomato pathogen Pseudocercospora fuligena.</title>
        <authorList>
            <person name="Zaccaron A."/>
        </authorList>
    </citation>
    <scope>NUCLEOTIDE SEQUENCE</scope>
    <source>
        <strain evidence="5">PF001</strain>
    </source>
</reference>
<dbReference type="OrthoDB" id="424974at2759"/>
<evidence type="ECO:0000256" key="2">
    <source>
        <dbReference type="ARBA" id="ARBA00022723"/>
    </source>
</evidence>
<evidence type="ECO:0000256" key="3">
    <source>
        <dbReference type="ARBA" id="ARBA00023242"/>
    </source>
</evidence>
<dbReference type="InterPro" id="IPR050613">
    <property type="entry name" value="Sec_Metabolite_Reg"/>
</dbReference>
<dbReference type="GO" id="GO:0008270">
    <property type="term" value="F:zinc ion binding"/>
    <property type="evidence" value="ECO:0007669"/>
    <property type="project" value="InterPro"/>
</dbReference>
<evidence type="ECO:0000313" key="5">
    <source>
        <dbReference type="EMBL" id="KAF7184952.1"/>
    </source>
</evidence>
<keyword evidence="3" id="KW-0539">Nucleus</keyword>
<dbReference type="Pfam" id="PF04082">
    <property type="entry name" value="Fungal_trans"/>
    <property type="match status" value="1"/>
</dbReference>
<comment type="subcellular location">
    <subcellularLocation>
        <location evidence="1">Nucleus</location>
    </subcellularLocation>
</comment>
<gene>
    <name evidence="5" type="ORF">HII31_13575</name>
</gene>
<dbReference type="InterPro" id="IPR007219">
    <property type="entry name" value="XnlR_reg_dom"/>
</dbReference>
<evidence type="ECO:0000256" key="1">
    <source>
        <dbReference type="ARBA" id="ARBA00004123"/>
    </source>
</evidence>
<dbReference type="Proteomes" id="UP000660729">
    <property type="component" value="Unassembled WGS sequence"/>
</dbReference>
<dbReference type="GO" id="GO:0003677">
    <property type="term" value="F:DNA binding"/>
    <property type="evidence" value="ECO:0007669"/>
    <property type="project" value="InterPro"/>
</dbReference>